<evidence type="ECO:0000313" key="9">
    <source>
        <dbReference type="Proteomes" id="UP000278632"/>
    </source>
</evidence>
<dbReference type="InterPro" id="IPR001867">
    <property type="entry name" value="OmpR/PhoB-type_DNA-bd"/>
</dbReference>
<dbReference type="Pfam" id="PF00072">
    <property type="entry name" value="Response_reg"/>
    <property type="match status" value="1"/>
</dbReference>
<evidence type="ECO:0000313" key="8">
    <source>
        <dbReference type="EMBL" id="RNL45105.1"/>
    </source>
</evidence>
<feature type="DNA-binding region" description="OmpR/PhoB-type" evidence="5">
    <location>
        <begin position="129"/>
        <end position="228"/>
    </location>
</feature>
<dbReference type="SMART" id="SM00862">
    <property type="entry name" value="Trans_reg_C"/>
    <property type="match status" value="1"/>
</dbReference>
<dbReference type="PROSITE" id="PS51755">
    <property type="entry name" value="OMPR_PHOB"/>
    <property type="match status" value="1"/>
</dbReference>
<dbReference type="CDD" id="cd00383">
    <property type="entry name" value="trans_reg_C"/>
    <property type="match status" value="1"/>
</dbReference>
<accession>A0A3N0BBX7</accession>
<name>A0A3N0BBX7_9ACTN</name>
<dbReference type="EMBL" id="QICD01000008">
    <property type="protein sequence ID" value="RNL45105.1"/>
    <property type="molecule type" value="Genomic_DNA"/>
</dbReference>
<evidence type="ECO:0000256" key="5">
    <source>
        <dbReference type="PROSITE-ProRule" id="PRU01091"/>
    </source>
</evidence>
<dbReference type="PANTHER" id="PTHR48111:SF40">
    <property type="entry name" value="PHOSPHATE REGULON TRANSCRIPTIONAL REGULATORY PROTEIN PHOB"/>
    <property type="match status" value="1"/>
</dbReference>
<dbReference type="SMART" id="SM00448">
    <property type="entry name" value="REC"/>
    <property type="match status" value="1"/>
</dbReference>
<evidence type="ECO:0000256" key="1">
    <source>
        <dbReference type="ARBA" id="ARBA00022553"/>
    </source>
</evidence>
<protein>
    <submittedName>
        <fullName evidence="8">DNA-binding response regulator</fullName>
    </submittedName>
</protein>
<sequence length="230" mass="26009">MLIDDDEGLHVLMRRVVEEAGYAFCAAFDGESGLAMLATEKPDLLLLDVMMPGMNGFDVCLRMREAGRRIPIVFLSAKGDIVDKSIGFKAGGDDYVVKPFSSDELLLRIEAHLRRHRDDLSFAKAVSREGSNCTGDLEILFNQYEVRLRGRRVELTAKEFEILALLAASPGQVFTRGQIYEHIWGADSEVDESSITVFMRKIREKIEDNPSQPKYLLTVWRVGYKFAERV</sequence>
<dbReference type="SUPFAM" id="SSF46894">
    <property type="entry name" value="C-terminal effector domain of the bipartite response regulators"/>
    <property type="match status" value="1"/>
</dbReference>
<keyword evidence="3 5" id="KW-0238">DNA-binding</keyword>
<dbReference type="SUPFAM" id="SSF52172">
    <property type="entry name" value="CheY-like"/>
    <property type="match status" value="1"/>
</dbReference>
<dbReference type="GO" id="GO:0000976">
    <property type="term" value="F:transcription cis-regulatory region binding"/>
    <property type="evidence" value="ECO:0007669"/>
    <property type="project" value="TreeGrafter"/>
</dbReference>
<dbReference type="Gene3D" id="1.10.10.10">
    <property type="entry name" value="Winged helix-like DNA-binding domain superfamily/Winged helix DNA-binding domain"/>
    <property type="match status" value="1"/>
</dbReference>
<keyword evidence="9" id="KW-1185">Reference proteome</keyword>
<feature type="domain" description="Response regulatory" evidence="6">
    <location>
        <begin position="1"/>
        <end position="113"/>
    </location>
</feature>
<dbReference type="GO" id="GO:0006355">
    <property type="term" value="P:regulation of DNA-templated transcription"/>
    <property type="evidence" value="ECO:0007669"/>
    <property type="project" value="InterPro"/>
</dbReference>
<dbReference type="InterPro" id="IPR016032">
    <property type="entry name" value="Sig_transdc_resp-reg_C-effctor"/>
</dbReference>
<dbReference type="Pfam" id="PF00486">
    <property type="entry name" value="Trans_reg_C"/>
    <property type="match status" value="1"/>
</dbReference>
<dbReference type="FunFam" id="1.10.10.10:FF:000018">
    <property type="entry name" value="DNA-binding response regulator ResD"/>
    <property type="match status" value="1"/>
</dbReference>
<dbReference type="AlphaFoldDB" id="A0A3N0BBX7"/>
<evidence type="ECO:0000256" key="4">
    <source>
        <dbReference type="PROSITE-ProRule" id="PRU00169"/>
    </source>
</evidence>
<evidence type="ECO:0000259" key="6">
    <source>
        <dbReference type="PROSITE" id="PS50110"/>
    </source>
</evidence>
<gene>
    <name evidence="8" type="ORF">DMP08_05675</name>
</gene>
<dbReference type="InterPro" id="IPR036388">
    <property type="entry name" value="WH-like_DNA-bd_sf"/>
</dbReference>
<dbReference type="Gene3D" id="3.40.50.2300">
    <property type="match status" value="1"/>
</dbReference>
<dbReference type="PROSITE" id="PS50110">
    <property type="entry name" value="RESPONSE_REGULATORY"/>
    <property type="match status" value="1"/>
</dbReference>
<dbReference type="Gene3D" id="6.10.250.690">
    <property type="match status" value="1"/>
</dbReference>
<feature type="modified residue" description="4-aspartylphosphate" evidence="4">
    <location>
        <position position="48"/>
    </location>
</feature>
<organism evidence="8 9">
    <name type="scientific">Paraeggerthella hongkongensis</name>
    <dbReference type="NCBI Taxonomy" id="230658"/>
    <lineage>
        <taxon>Bacteria</taxon>
        <taxon>Bacillati</taxon>
        <taxon>Actinomycetota</taxon>
        <taxon>Coriobacteriia</taxon>
        <taxon>Eggerthellales</taxon>
        <taxon>Eggerthellaceae</taxon>
        <taxon>Paraeggerthella</taxon>
    </lineage>
</organism>
<reference evidence="9" key="1">
    <citation type="submission" date="2018-05" db="EMBL/GenBank/DDBJ databases">
        <title>Genome Sequencing of selected type strains of the family Eggerthellaceae.</title>
        <authorList>
            <person name="Danylec N."/>
            <person name="Stoll D.A."/>
            <person name="Doetsch A."/>
            <person name="Huch M."/>
        </authorList>
    </citation>
    <scope>NUCLEOTIDE SEQUENCE [LARGE SCALE GENOMIC DNA]</scope>
    <source>
        <strain evidence="9">DSM 16106</strain>
    </source>
</reference>
<proteinExistence type="predicted"/>
<evidence type="ECO:0000256" key="2">
    <source>
        <dbReference type="ARBA" id="ARBA00023012"/>
    </source>
</evidence>
<evidence type="ECO:0000256" key="3">
    <source>
        <dbReference type="ARBA" id="ARBA00023125"/>
    </source>
</evidence>
<comment type="caution">
    <text evidence="8">The sequence shown here is derived from an EMBL/GenBank/DDBJ whole genome shotgun (WGS) entry which is preliminary data.</text>
</comment>
<dbReference type="InterPro" id="IPR011006">
    <property type="entry name" value="CheY-like_superfamily"/>
</dbReference>
<dbReference type="CDD" id="cd17574">
    <property type="entry name" value="REC_OmpR"/>
    <property type="match status" value="1"/>
</dbReference>
<feature type="domain" description="OmpR/PhoB-type" evidence="7">
    <location>
        <begin position="129"/>
        <end position="228"/>
    </location>
</feature>
<dbReference type="GO" id="GO:0000156">
    <property type="term" value="F:phosphorelay response regulator activity"/>
    <property type="evidence" value="ECO:0007669"/>
    <property type="project" value="TreeGrafter"/>
</dbReference>
<dbReference type="GO" id="GO:0032993">
    <property type="term" value="C:protein-DNA complex"/>
    <property type="evidence" value="ECO:0007669"/>
    <property type="project" value="TreeGrafter"/>
</dbReference>
<dbReference type="PANTHER" id="PTHR48111">
    <property type="entry name" value="REGULATOR OF RPOS"/>
    <property type="match status" value="1"/>
</dbReference>
<dbReference type="Proteomes" id="UP000278632">
    <property type="component" value="Unassembled WGS sequence"/>
</dbReference>
<keyword evidence="1 4" id="KW-0597">Phosphoprotein</keyword>
<evidence type="ECO:0000259" key="7">
    <source>
        <dbReference type="PROSITE" id="PS51755"/>
    </source>
</evidence>
<dbReference type="InterPro" id="IPR001789">
    <property type="entry name" value="Sig_transdc_resp-reg_receiver"/>
</dbReference>
<dbReference type="GO" id="GO:0005829">
    <property type="term" value="C:cytosol"/>
    <property type="evidence" value="ECO:0007669"/>
    <property type="project" value="TreeGrafter"/>
</dbReference>
<dbReference type="InterPro" id="IPR039420">
    <property type="entry name" value="WalR-like"/>
</dbReference>
<keyword evidence="2" id="KW-0902">Two-component regulatory system</keyword>
<dbReference type="OrthoDB" id="5511894at2"/>